<gene>
    <name evidence="2" type="ORF">CGOC_LOCUS5597</name>
</gene>
<dbReference type="SUPFAM" id="SSF63712">
    <property type="entry name" value="Nicotinic receptor ligand binding domain-like"/>
    <property type="match status" value="1"/>
</dbReference>
<dbReference type="GO" id="GO:0005230">
    <property type="term" value="F:extracellular ligand-gated monoatomic ion channel activity"/>
    <property type="evidence" value="ECO:0007669"/>
    <property type="project" value="InterPro"/>
</dbReference>
<dbReference type="Gene3D" id="2.70.170.10">
    <property type="entry name" value="Neurotransmitter-gated ion-channel ligand-binding domain"/>
    <property type="match status" value="1"/>
</dbReference>
<dbReference type="PANTHER" id="PTHR18945">
    <property type="entry name" value="NEUROTRANSMITTER GATED ION CHANNEL"/>
    <property type="match status" value="1"/>
</dbReference>
<dbReference type="GO" id="GO:0016020">
    <property type="term" value="C:membrane"/>
    <property type="evidence" value="ECO:0007669"/>
    <property type="project" value="InterPro"/>
</dbReference>
<accession>A0A3P6TAM9</accession>
<reference evidence="2 3" key="1">
    <citation type="submission" date="2018-11" db="EMBL/GenBank/DDBJ databases">
        <authorList>
            <consortium name="Pathogen Informatics"/>
        </authorList>
    </citation>
    <scope>NUCLEOTIDE SEQUENCE [LARGE SCALE GENOMIC DNA]</scope>
</reference>
<keyword evidence="3" id="KW-1185">Reference proteome</keyword>
<dbReference type="InterPro" id="IPR036734">
    <property type="entry name" value="Neur_chan_lig-bd_sf"/>
</dbReference>
<feature type="non-terminal residue" evidence="2">
    <location>
        <position position="1"/>
    </location>
</feature>
<dbReference type="AlphaFoldDB" id="A0A3P6TAM9"/>
<dbReference type="EMBL" id="UYRV01017210">
    <property type="protein sequence ID" value="VDK62918.1"/>
    <property type="molecule type" value="Genomic_DNA"/>
</dbReference>
<dbReference type="Proteomes" id="UP000271889">
    <property type="component" value="Unassembled WGS sequence"/>
</dbReference>
<evidence type="ECO:0000313" key="2">
    <source>
        <dbReference type="EMBL" id="VDK62918.1"/>
    </source>
</evidence>
<evidence type="ECO:0000313" key="3">
    <source>
        <dbReference type="Proteomes" id="UP000271889"/>
    </source>
</evidence>
<evidence type="ECO:0000259" key="1">
    <source>
        <dbReference type="Pfam" id="PF02931"/>
    </source>
</evidence>
<name>A0A3P6TAM9_CYLGO</name>
<sequence>HCIQKSGVGTRSQLSELNNERFQHGSLHNGAGLDHALRYNHINPYNGRNLEDKHCIQQQQSCSYTNHCSRTGTVWVNTEYKSKDRAQWILGEFRKSSCIFLLSFSAFPMDRQLCHLTLESFSCNNQEVDMQWTNWTDALTLLKKKIVLPDFVLSNYSTVLEHVMTFVFSRRYEWYIFQAYIPTYFTIFIR</sequence>
<dbReference type="InterPro" id="IPR006202">
    <property type="entry name" value="Neur_chan_lig-bd"/>
</dbReference>
<dbReference type="GO" id="GO:0004888">
    <property type="term" value="F:transmembrane signaling receptor activity"/>
    <property type="evidence" value="ECO:0007669"/>
    <property type="project" value="InterPro"/>
</dbReference>
<organism evidence="2 3">
    <name type="scientific">Cylicostephanus goldi</name>
    <name type="common">Nematode worm</name>
    <dbReference type="NCBI Taxonomy" id="71465"/>
    <lineage>
        <taxon>Eukaryota</taxon>
        <taxon>Metazoa</taxon>
        <taxon>Ecdysozoa</taxon>
        <taxon>Nematoda</taxon>
        <taxon>Chromadorea</taxon>
        <taxon>Rhabditida</taxon>
        <taxon>Rhabditina</taxon>
        <taxon>Rhabditomorpha</taxon>
        <taxon>Strongyloidea</taxon>
        <taxon>Strongylidae</taxon>
        <taxon>Cylicostephanus</taxon>
    </lineage>
</organism>
<protein>
    <recommendedName>
        <fullName evidence="1">Neurotransmitter-gated ion-channel ligand-binding domain-containing protein</fullName>
    </recommendedName>
</protein>
<feature type="domain" description="Neurotransmitter-gated ion-channel ligand-binding" evidence="1">
    <location>
        <begin position="88"/>
        <end position="182"/>
    </location>
</feature>
<dbReference type="Pfam" id="PF02931">
    <property type="entry name" value="Neur_chan_LBD"/>
    <property type="match status" value="1"/>
</dbReference>
<proteinExistence type="predicted"/>
<dbReference type="InterPro" id="IPR006201">
    <property type="entry name" value="Neur_channel"/>
</dbReference>